<dbReference type="Proteomes" id="UP000005824">
    <property type="component" value="Unassembled WGS sequence"/>
</dbReference>
<dbReference type="InParanoid" id="B4CY19"/>
<dbReference type="AlphaFoldDB" id="B4CY19"/>
<sequence length="697" mass="76695">MKFPLFTLAVAFGFSSFAAEIPQALPQGQVPQDIRLGPLKELDGYFPFTVPSSPEVWARRAEEVRMQVKVALGVWPEPTRTPLNPVVYGKIEGDGYTIEKVYFESMPGFFVTGSLFRPRTEGKHPVVLCPHGHWTDARFIVRGDAEMKKELDSGGERSLESGRSMFQSLGIQLARMGMVAFVYDMLGNSDSQQISRELAHGFAKQRPEMNTAENWGLFSPQAETHVESIAGLQTWNSIRSIDFLTSLPDVDASRIGVTGASGGGTQTMLLSAVDPRVTVECPAVMVSTAMQGGCTCENASLLRVNTGNIEFAALFAPKPLGMTAANDWTKEMETKGFPELQRHYAMMGAPNNVTLWPHLNFGHNYNVVSRENIYAWFNEHFHLGLSGDRLKEQDHPVVTREQLTVWDAQHPQPAGGPDFERKLLHWWASDAETQLQKSPENFQKIAGPAWKAIIGWTGYHPGTTFEHHRELTVKGQGKDYHALIYTVRDSKAGLDLPSITIDPAKPNGRAALWLDEHGKAGLFTESGELRPEVCRLLEAGWRVEGVDLFEQGEFLKDGQPVTQTRRVKNPREAACFTFGYNSALFAQRVQDICETLTRIGMTKATTQRNIIALDGTGPLAAAALAVMGDKVEDAVINTGGFRFGKVLDLWSPGFLPASAKYGDLPGAITLAKQNAAKLLVLGEGESNSDPVGWVLSH</sequence>
<dbReference type="InterPro" id="IPR050261">
    <property type="entry name" value="FrsA_esterase"/>
</dbReference>
<feature type="chain" id="PRO_5002802468" description="Acetyl xylan esterase" evidence="1">
    <location>
        <begin position="19"/>
        <end position="697"/>
    </location>
</feature>
<protein>
    <recommendedName>
        <fullName evidence="4">Acetyl xylan esterase</fullName>
    </recommendedName>
</protein>
<name>B4CY19_9BACT</name>
<organism evidence="2 3">
    <name type="scientific">Chthoniobacter flavus Ellin428</name>
    <dbReference type="NCBI Taxonomy" id="497964"/>
    <lineage>
        <taxon>Bacteria</taxon>
        <taxon>Pseudomonadati</taxon>
        <taxon>Verrucomicrobiota</taxon>
        <taxon>Spartobacteria</taxon>
        <taxon>Chthoniobacterales</taxon>
        <taxon>Chthoniobacteraceae</taxon>
        <taxon>Chthoniobacter</taxon>
    </lineage>
</organism>
<evidence type="ECO:0000313" key="3">
    <source>
        <dbReference type="Proteomes" id="UP000005824"/>
    </source>
</evidence>
<dbReference type="Gene3D" id="3.40.50.1820">
    <property type="entry name" value="alpha/beta hydrolase"/>
    <property type="match status" value="1"/>
</dbReference>
<dbReference type="eggNOG" id="COG3458">
    <property type="taxonomic scope" value="Bacteria"/>
</dbReference>
<reference evidence="2 3" key="1">
    <citation type="journal article" date="2011" name="J. Bacteriol.">
        <title>Genome sequence of Chthoniobacter flavus Ellin428, an aerobic heterotrophic soil bacterium.</title>
        <authorList>
            <person name="Kant R."/>
            <person name="van Passel M.W."/>
            <person name="Palva A."/>
            <person name="Lucas S."/>
            <person name="Lapidus A."/>
            <person name="Glavina Del Rio T."/>
            <person name="Dalin E."/>
            <person name="Tice H."/>
            <person name="Bruce D."/>
            <person name="Goodwin L."/>
            <person name="Pitluck S."/>
            <person name="Larimer F.W."/>
            <person name="Land M.L."/>
            <person name="Hauser L."/>
            <person name="Sangwan P."/>
            <person name="de Vos W.M."/>
            <person name="Janssen P.H."/>
            <person name="Smidt H."/>
        </authorList>
    </citation>
    <scope>NUCLEOTIDE SEQUENCE [LARGE SCALE GENOMIC DNA]</scope>
    <source>
        <strain evidence="2 3">Ellin428</strain>
    </source>
</reference>
<comment type="caution">
    <text evidence="2">The sequence shown here is derived from an EMBL/GenBank/DDBJ whole genome shotgun (WGS) entry which is preliminary data.</text>
</comment>
<dbReference type="EMBL" id="ABVL01000003">
    <property type="protein sequence ID" value="EDY21167.1"/>
    <property type="molecule type" value="Genomic_DNA"/>
</dbReference>
<keyword evidence="1" id="KW-0732">Signal</keyword>
<gene>
    <name evidence="2" type="ORF">CfE428DRAFT_1460</name>
</gene>
<dbReference type="STRING" id="497964.CfE428DRAFT_1460"/>
<accession>B4CY19</accession>
<evidence type="ECO:0008006" key="4">
    <source>
        <dbReference type="Google" id="ProtNLM"/>
    </source>
</evidence>
<keyword evidence="3" id="KW-1185">Reference proteome</keyword>
<dbReference type="PANTHER" id="PTHR22946">
    <property type="entry name" value="DIENELACTONE HYDROLASE DOMAIN-CONTAINING PROTEIN-RELATED"/>
    <property type="match status" value="1"/>
</dbReference>
<dbReference type="RefSeq" id="WP_006978786.1">
    <property type="nucleotide sequence ID" value="NZ_ABVL01000003.1"/>
</dbReference>
<feature type="signal peptide" evidence="1">
    <location>
        <begin position="1"/>
        <end position="18"/>
    </location>
</feature>
<dbReference type="InterPro" id="IPR029058">
    <property type="entry name" value="AB_hydrolase_fold"/>
</dbReference>
<proteinExistence type="predicted"/>
<dbReference type="ESTHER" id="9bact-b4cy19">
    <property type="family name" value="Pectin_methylesterase"/>
</dbReference>
<dbReference type="PANTHER" id="PTHR22946:SF8">
    <property type="entry name" value="ACETYL XYLAN ESTERASE DOMAIN-CONTAINING PROTEIN"/>
    <property type="match status" value="1"/>
</dbReference>
<evidence type="ECO:0000256" key="1">
    <source>
        <dbReference type="SAM" id="SignalP"/>
    </source>
</evidence>
<evidence type="ECO:0000313" key="2">
    <source>
        <dbReference type="EMBL" id="EDY21167.1"/>
    </source>
</evidence>
<dbReference type="SUPFAM" id="SSF53474">
    <property type="entry name" value="alpha/beta-Hydrolases"/>
    <property type="match status" value="1"/>
</dbReference>